<dbReference type="PROSITE" id="PS51257">
    <property type="entry name" value="PROKAR_LIPOPROTEIN"/>
    <property type="match status" value="1"/>
</dbReference>
<dbReference type="InterPro" id="IPR021858">
    <property type="entry name" value="Fun_TF"/>
</dbReference>
<dbReference type="AlphaFoldDB" id="A0AA40CRI8"/>
<feature type="compositionally biased region" description="Low complexity" evidence="7">
    <location>
        <begin position="600"/>
        <end position="617"/>
    </location>
</feature>
<dbReference type="Proteomes" id="UP001174936">
    <property type="component" value="Unassembled WGS sequence"/>
</dbReference>
<reference evidence="8" key="1">
    <citation type="submission" date="2023-06" db="EMBL/GenBank/DDBJ databases">
        <title>Genome-scale phylogeny and comparative genomics of the fungal order Sordariales.</title>
        <authorList>
            <consortium name="Lawrence Berkeley National Laboratory"/>
            <person name="Hensen N."/>
            <person name="Bonometti L."/>
            <person name="Westerberg I."/>
            <person name="Brannstrom I.O."/>
            <person name="Guillou S."/>
            <person name="Cros-Aarteil S."/>
            <person name="Calhoun S."/>
            <person name="Haridas S."/>
            <person name="Kuo A."/>
            <person name="Mondo S."/>
            <person name="Pangilinan J."/>
            <person name="Riley R."/>
            <person name="Labutti K."/>
            <person name="Andreopoulos B."/>
            <person name="Lipzen A."/>
            <person name="Chen C."/>
            <person name="Yanf M."/>
            <person name="Daum C."/>
            <person name="Ng V."/>
            <person name="Clum A."/>
            <person name="Steindorff A."/>
            <person name="Ohm R."/>
            <person name="Martin F."/>
            <person name="Silar P."/>
            <person name="Natvig D."/>
            <person name="Lalanne C."/>
            <person name="Gautier V."/>
            <person name="Ament-Velasquez S.L."/>
            <person name="Kruys A."/>
            <person name="Hutchinson M.I."/>
            <person name="Powell A.J."/>
            <person name="Barry K."/>
            <person name="Miller A.N."/>
            <person name="Grigoriev I.V."/>
            <person name="Debuchy R."/>
            <person name="Gladieux P."/>
            <person name="Thoren M.H."/>
            <person name="Johannesson H."/>
        </authorList>
    </citation>
    <scope>NUCLEOTIDE SEQUENCE</scope>
    <source>
        <strain evidence="8">SMH2532-1</strain>
    </source>
</reference>
<dbReference type="GO" id="GO:0003677">
    <property type="term" value="F:DNA binding"/>
    <property type="evidence" value="ECO:0007669"/>
    <property type="project" value="UniProtKB-KW"/>
</dbReference>
<keyword evidence="9" id="KW-1185">Reference proteome</keyword>
<dbReference type="PANTHER" id="PTHR36206">
    <property type="entry name" value="ASPERCRYPTIN BIOSYNTHESIS CLUSTER-SPECIFIC TRANSCRIPTION REGULATOR ATNN-RELATED"/>
    <property type="match status" value="1"/>
</dbReference>
<evidence type="ECO:0000256" key="1">
    <source>
        <dbReference type="ARBA" id="ARBA00022723"/>
    </source>
</evidence>
<organism evidence="8 9">
    <name type="scientific">Cercophora newfieldiana</name>
    <dbReference type="NCBI Taxonomy" id="92897"/>
    <lineage>
        <taxon>Eukaryota</taxon>
        <taxon>Fungi</taxon>
        <taxon>Dikarya</taxon>
        <taxon>Ascomycota</taxon>
        <taxon>Pezizomycotina</taxon>
        <taxon>Sordariomycetes</taxon>
        <taxon>Sordariomycetidae</taxon>
        <taxon>Sordariales</taxon>
        <taxon>Lasiosphaeriaceae</taxon>
        <taxon>Cercophora</taxon>
    </lineage>
</organism>
<feature type="compositionally biased region" description="Low complexity" evidence="7">
    <location>
        <begin position="555"/>
        <end position="565"/>
    </location>
</feature>
<feature type="region of interest" description="Disordered" evidence="7">
    <location>
        <begin position="1"/>
        <end position="21"/>
    </location>
</feature>
<evidence type="ECO:0000256" key="6">
    <source>
        <dbReference type="ARBA" id="ARBA00023242"/>
    </source>
</evidence>
<evidence type="ECO:0000256" key="4">
    <source>
        <dbReference type="ARBA" id="ARBA00023125"/>
    </source>
</evidence>
<keyword evidence="4" id="KW-0238">DNA-binding</keyword>
<dbReference type="EMBL" id="JAULSV010000004">
    <property type="protein sequence ID" value="KAK0646519.1"/>
    <property type="molecule type" value="Genomic_DNA"/>
</dbReference>
<evidence type="ECO:0000313" key="9">
    <source>
        <dbReference type="Proteomes" id="UP001174936"/>
    </source>
</evidence>
<keyword evidence="2" id="KW-0862">Zinc</keyword>
<protein>
    <submittedName>
        <fullName evidence="8">Uncharacterized protein</fullName>
    </submittedName>
</protein>
<keyword evidence="5" id="KW-0804">Transcription</keyword>
<feature type="region of interest" description="Disordered" evidence="7">
    <location>
        <begin position="533"/>
        <end position="617"/>
    </location>
</feature>
<evidence type="ECO:0000313" key="8">
    <source>
        <dbReference type="EMBL" id="KAK0646519.1"/>
    </source>
</evidence>
<accession>A0AA40CRI8</accession>
<evidence type="ECO:0000256" key="2">
    <source>
        <dbReference type="ARBA" id="ARBA00022833"/>
    </source>
</evidence>
<dbReference type="Pfam" id="PF13911">
    <property type="entry name" value="AhpC-TSA_2"/>
    <property type="match status" value="1"/>
</dbReference>
<evidence type="ECO:0000256" key="5">
    <source>
        <dbReference type="ARBA" id="ARBA00023163"/>
    </source>
</evidence>
<dbReference type="InterPro" id="IPR032801">
    <property type="entry name" value="PXL2A/B/C"/>
</dbReference>
<sequence length="832" mass="91740">MAMRRRRNGPGPGPLVTGGGCDPQTPLSLFFEWASAEEKRSFHFFQHVTAPCLSGDFDGAFWRVIVLQICQSEPAVKHAVLAVSSLHESMTTTTMMAPVNSNYGDAEDRHSFALSQYNRAIACLLDQMRDVDARPLVPLLTCVLFVCIELMQNKDRESLLHLDQGRQILSQLGRKPAFRNPEVDIIKQHLVPMYTRFSLTSWLIGGGPAAIPTPLKMLTDVPMLFDSIADVRYALYDLMDECLRFVKKTHAAKFEEASQDDMRAFEKEQEYLLRKIAKFNVAFSLYQSSQPMDAPPGAMALVQIHVHMMQIWASTALIIGEGAFDAHVSTFSSIIPLAASFMDAVGGTGPSGKSPSMTDPRRFSSMFTFEMHIIAPLYYVATKCRHPLIRRAALDLLRRNPARRENLWRANVMAAIADQTIRLEEKHLLMTRSASPTGPVPTIIPSFVAPFVPGELYDATPALVSTSPPNSGLDMSLGGLSQLPIDPSLLYDTSDVATTSVHSFSGAPSIASSFDDLSTPTIFVAGSGTPATTMADISPLPPSWGHQHTQHHPRSQQQQQPNQRSQLHHTHTPPGISLEPPTPSHSRDPWGALSHHRPESGISSNHSHSRTSLSSSSPDELSILANAIGLGRSADAPFDVPEQFRVQEAIIGPDKEDGICVMLFRKLGGRGSDWDVTSEYVCRRRRTNSRPYPESGIAPRGATRFRFQARSPYYSSSCGTAGILWVVDVGGEWEVEVLVDEDRRMYRAWGLGEAGAWHEFSPRVMVNAYKLGRDEGIWGTEEQSGSRWQVGGCFGVDTGGWVRWVKTESAADDVPDFEEALKALKRTKTGVA</sequence>
<keyword evidence="3" id="KW-0805">Transcription regulation</keyword>
<dbReference type="InterPro" id="IPR052360">
    <property type="entry name" value="Transcr_Regulatory_Proteins"/>
</dbReference>
<keyword evidence="6" id="KW-0539">Nucleus</keyword>
<dbReference type="Pfam" id="PF11951">
    <property type="entry name" value="Fungal_trans_2"/>
    <property type="match status" value="1"/>
</dbReference>
<dbReference type="PANTHER" id="PTHR36206:SF16">
    <property type="entry name" value="TRANSCRIPTION FACTOR DOMAIN-CONTAINING PROTEIN-RELATED"/>
    <property type="match status" value="1"/>
</dbReference>
<gene>
    <name evidence="8" type="ORF">B0T16DRAFT_328915</name>
</gene>
<evidence type="ECO:0000256" key="7">
    <source>
        <dbReference type="SAM" id="MobiDB-lite"/>
    </source>
</evidence>
<comment type="caution">
    <text evidence="8">The sequence shown here is derived from an EMBL/GenBank/DDBJ whole genome shotgun (WGS) entry which is preliminary data.</text>
</comment>
<evidence type="ECO:0000256" key="3">
    <source>
        <dbReference type="ARBA" id="ARBA00023015"/>
    </source>
</evidence>
<name>A0AA40CRI8_9PEZI</name>
<dbReference type="GO" id="GO:0046872">
    <property type="term" value="F:metal ion binding"/>
    <property type="evidence" value="ECO:0007669"/>
    <property type="project" value="UniProtKB-KW"/>
</dbReference>
<proteinExistence type="predicted"/>
<keyword evidence="1" id="KW-0479">Metal-binding</keyword>